<feature type="transmembrane region" description="Helical" evidence="12">
    <location>
        <begin position="12"/>
        <end position="33"/>
    </location>
</feature>
<dbReference type="CDD" id="cd00082">
    <property type="entry name" value="HisKA"/>
    <property type="match status" value="1"/>
</dbReference>
<evidence type="ECO:0000256" key="7">
    <source>
        <dbReference type="ARBA" id="ARBA00022741"/>
    </source>
</evidence>
<feature type="transmembrane region" description="Helical" evidence="12">
    <location>
        <begin position="166"/>
        <end position="187"/>
    </location>
</feature>
<dbReference type="Pfam" id="PF02518">
    <property type="entry name" value="HATPase_c"/>
    <property type="match status" value="1"/>
</dbReference>
<keyword evidence="11 12" id="KW-0472">Membrane</keyword>
<dbReference type="SMART" id="SM00387">
    <property type="entry name" value="HATPase_c"/>
    <property type="match status" value="1"/>
</dbReference>
<reference evidence="15" key="1">
    <citation type="submission" date="2021-01" db="EMBL/GenBank/DDBJ databases">
        <title>Genomic Encyclopedia of Type Strains, Phase IV (KMG-IV): sequencing the most valuable type-strain genomes for metagenomic binning, comparative biology and taxonomic classification.</title>
        <authorList>
            <person name="Goeker M."/>
        </authorList>
    </citation>
    <scope>NUCLEOTIDE SEQUENCE</scope>
    <source>
        <strain evidence="15">DSM 21943</strain>
    </source>
</reference>
<evidence type="ECO:0000313" key="15">
    <source>
        <dbReference type="EMBL" id="MBM7839718.1"/>
    </source>
</evidence>
<evidence type="ECO:0000259" key="13">
    <source>
        <dbReference type="PROSITE" id="PS50109"/>
    </source>
</evidence>
<evidence type="ECO:0000256" key="2">
    <source>
        <dbReference type="ARBA" id="ARBA00004651"/>
    </source>
</evidence>
<keyword evidence="7" id="KW-0547">Nucleotide-binding</keyword>
<dbReference type="InterPro" id="IPR003661">
    <property type="entry name" value="HisK_dim/P_dom"/>
</dbReference>
<comment type="subcellular location">
    <subcellularLocation>
        <location evidence="2">Cell membrane</location>
        <topology evidence="2">Multi-pass membrane protein</topology>
    </subcellularLocation>
</comment>
<dbReference type="Proteomes" id="UP001179280">
    <property type="component" value="Unassembled WGS sequence"/>
</dbReference>
<keyword evidence="9" id="KW-0067">ATP-binding</keyword>
<keyword evidence="16" id="KW-1185">Reference proteome</keyword>
<dbReference type="CDD" id="cd06225">
    <property type="entry name" value="HAMP"/>
    <property type="match status" value="1"/>
</dbReference>
<evidence type="ECO:0000256" key="8">
    <source>
        <dbReference type="ARBA" id="ARBA00022777"/>
    </source>
</evidence>
<keyword evidence="4" id="KW-1003">Cell membrane</keyword>
<dbReference type="PANTHER" id="PTHR45453">
    <property type="entry name" value="PHOSPHATE REGULON SENSOR PROTEIN PHOR"/>
    <property type="match status" value="1"/>
</dbReference>
<feature type="domain" description="Histidine kinase" evidence="13">
    <location>
        <begin position="249"/>
        <end position="462"/>
    </location>
</feature>
<keyword evidence="12" id="KW-1133">Transmembrane helix</keyword>
<evidence type="ECO:0000256" key="3">
    <source>
        <dbReference type="ARBA" id="ARBA00012438"/>
    </source>
</evidence>
<dbReference type="PRINTS" id="PR00344">
    <property type="entry name" value="BCTRLSENSOR"/>
</dbReference>
<evidence type="ECO:0000256" key="10">
    <source>
        <dbReference type="ARBA" id="ARBA00023012"/>
    </source>
</evidence>
<evidence type="ECO:0000256" key="12">
    <source>
        <dbReference type="SAM" id="Phobius"/>
    </source>
</evidence>
<keyword evidence="10" id="KW-0902">Two-component regulatory system</keyword>
<dbReference type="SUPFAM" id="SSF158472">
    <property type="entry name" value="HAMP domain-like"/>
    <property type="match status" value="1"/>
</dbReference>
<evidence type="ECO:0000256" key="4">
    <source>
        <dbReference type="ARBA" id="ARBA00022475"/>
    </source>
</evidence>
<dbReference type="InterPro" id="IPR003594">
    <property type="entry name" value="HATPase_dom"/>
</dbReference>
<keyword evidence="5" id="KW-0597">Phosphoprotein</keyword>
<evidence type="ECO:0000256" key="1">
    <source>
        <dbReference type="ARBA" id="ARBA00000085"/>
    </source>
</evidence>
<dbReference type="PROSITE" id="PS50885">
    <property type="entry name" value="HAMP"/>
    <property type="match status" value="1"/>
</dbReference>
<dbReference type="Gene3D" id="6.10.340.10">
    <property type="match status" value="1"/>
</dbReference>
<dbReference type="InterPro" id="IPR004358">
    <property type="entry name" value="Sig_transdc_His_kin-like_C"/>
</dbReference>
<comment type="caution">
    <text evidence="15">The sequence shown here is derived from an EMBL/GenBank/DDBJ whole genome shotgun (WGS) entry which is preliminary data.</text>
</comment>
<dbReference type="SMART" id="SM00304">
    <property type="entry name" value="HAMP"/>
    <property type="match status" value="1"/>
</dbReference>
<organism evidence="15 16">
    <name type="scientific">Shouchella xiaoxiensis</name>
    <dbReference type="NCBI Taxonomy" id="766895"/>
    <lineage>
        <taxon>Bacteria</taxon>
        <taxon>Bacillati</taxon>
        <taxon>Bacillota</taxon>
        <taxon>Bacilli</taxon>
        <taxon>Bacillales</taxon>
        <taxon>Bacillaceae</taxon>
        <taxon>Shouchella</taxon>
    </lineage>
</organism>
<comment type="catalytic activity">
    <reaction evidence="1">
        <text>ATP + protein L-histidine = ADP + protein N-phospho-L-histidine.</text>
        <dbReference type="EC" id="2.7.13.3"/>
    </reaction>
</comment>
<dbReference type="Pfam" id="PF00512">
    <property type="entry name" value="HisKA"/>
    <property type="match status" value="1"/>
</dbReference>
<dbReference type="InterPro" id="IPR036890">
    <property type="entry name" value="HATPase_C_sf"/>
</dbReference>
<dbReference type="InterPro" id="IPR003660">
    <property type="entry name" value="HAMP_dom"/>
</dbReference>
<dbReference type="PROSITE" id="PS50109">
    <property type="entry name" value="HIS_KIN"/>
    <property type="match status" value="1"/>
</dbReference>
<evidence type="ECO:0000256" key="6">
    <source>
        <dbReference type="ARBA" id="ARBA00022679"/>
    </source>
</evidence>
<dbReference type="InterPro" id="IPR050351">
    <property type="entry name" value="BphY/WalK/GraS-like"/>
</dbReference>
<proteinExistence type="predicted"/>
<name>A0ABS2SW01_9BACI</name>
<evidence type="ECO:0000313" key="16">
    <source>
        <dbReference type="Proteomes" id="UP001179280"/>
    </source>
</evidence>
<keyword evidence="8 15" id="KW-0418">Kinase</keyword>
<dbReference type="EMBL" id="JAFBCV010000009">
    <property type="protein sequence ID" value="MBM7839718.1"/>
    <property type="molecule type" value="Genomic_DNA"/>
</dbReference>
<sequence length="462" mass="52455">MKLDSIRTKVWLGIAFTALAVLALASVLIFFLYERLYVEEQVDRFMQEGEALSNLYELEGTNETFFERIDWSKQTTEALYLVTEDPMELAGGAPFEGTIGEELITFEERQVLLQGETVFIRREHPRFQQDMIGIAIPLMESERLAGAVFISKPLADVYDVFTNLRWFLAGALALAAGIIVFLGIRLTRHLVDPLVRMNAVAKRMEQGQFSERLSVRRRKDEMAELSNSLNQLASTLQQVETNRRIFLATIAHELRTPLSYIVGYIEGIEEGVIKPEQGMAIIEKEARRMNRLVNDLLDLAQLEGDEYPLQHDVVVFAELVREACETVQMRAKQKQMTIRLDLDEDCIIYADRDRMKQVIINLLTNAISYTNRGKKIDVNLITVDKQAQLTIRDEGIGIPQADMPYITDRFFRVKRARSRKDGGTGLGLAIVQEIMAKHEGSLEIKSVEGQGTTATVTIAQYE</sequence>
<evidence type="ECO:0000256" key="5">
    <source>
        <dbReference type="ARBA" id="ARBA00022553"/>
    </source>
</evidence>
<dbReference type="SUPFAM" id="SSF47384">
    <property type="entry name" value="Homodimeric domain of signal transducing histidine kinase"/>
    <property type="match status" value="1"/>
</dbReference>
<keyword evidence="6" id="KW-0808">Transferase</keyword>
<gene>
    <name evidence="15" type="ORF">JOC54_002998</name>
</gene>
<dbReference type="InterPro" id="IPR036097">
    <property type="entry name" value="HisK_dim/P_sf"/>
</dbReference>
<evidence type="ECO:0000256" key="9">
    <source>
        <dbReference type="ARBA" id="ARBA00022840"/>
    </source>
</evidence>
<dbReference type="PANTHER" id="PTHR45453:SF1">
    <property type="entry name" value="PHOSPHATE REGULON SENSOR PROTEIN PHOR"/>
    <property type="match status" value="1"/>
</dbReference>
<dbReference type="SMART" id="SM00388">
    <property type="entry name" value="HisKA"/>
    <property type="match status" value="1"/>
</dbReference>
<protein>
    <recommendedName>
        <fullName evidence="3">histidine kinase</fullName>
        <ecNumber evidence="3">2.7.13.3</ecNumber>
    </recommendedName>
</protein>
<evidence type="ECO:0000259" key="14">
    <source>
        <dbReference type="PROSITE" id="PS50885"/>
    </source>
</evidence>
<dbReference type="Gene3D" id="3.30.565.10">
    <property type="entry name" value="Histidine kinase-like ATPase, C-terminal domain"/>
    <property type="match status" value="1"/>
</dbReference>
<dbReference type="CDD" id="cd00075">
    <property type="entry name" value="HATPase"/>
    <property type="match status" value="1"/>
</dbReference>
<evidence type="ECO:0000256" key="11">
    <source>
        <dbReference type="ARBA" id="ARBA00023136"/>
    </source>
</evidence>
<keyword evidence="12" id="KW-0812">Transmembrane</keyword>
<dbReference type="GO" id="GO:0016301">
    <property type="term" value="F:kinase activity"/>
    <property type="evidence" value="ECO:0007669"/>
    <property type="project" value="UniProtKB-KW"/>
</dbReference>
<dbReference type="Pfam" id="PF00672">
    <property type="entry name" value="HAMP"/>
    <property type="match status" value="1"/>
</dbReference>
<dbReference type="EC" id="2.7.13.3" evidence="3"/>
<dbReference type="Gene3D" id="1.10.287.130">
    <property type="match status" value="1"/>
</dbReference>
<accession>A0ABS2SW01</accession>
<dbReference type="RefSeq" id="WP_204466899.1">
    <property type="nucleotide sequence ID" value="NZ_JAFBCV010000009.1"/>
</dbReference>
<feature type="domain" description="HAMP" evidence="14">
    <location>
        <begin position="188"/>
        <end position="241"/>
    </location>
</feature>
<dbReference type="InterPro" id="IPR005467">
    <property type="entry name" value="His_kinase_dom"/>
</dbReference>
<dbReference type="SUPFAM" id="SSF55874">
    <property type="entry name" value="ATPase domain of HSP90 chaperone/DNA topoisomerase II/histidine kinase"/>
    <property type="match status" value="1"/>
</dbReference>